<gene>
    <name evidence="1" type="ORF">KSP40_PGU017034</name>
</gene>
<organism evidence="1 2">
    <name type="scientific">Platanthera guangdongensis</name>
    <dbReference type="NCBI Taxonomy" id="2320717"/>
    <lineage>
        <taxon>Eukaryota</taxon>
        <taxon>Viridiplantae</taxon>
        <taxon>Streptophyta</taxon>
        <taxon>Embryophyta</taxon>
        <taxon>Tracheophyta</taxon>
        <taxon>Spermatophyta</taxon>
        <taxon>Magnoliopsida</taxon>
        <taxon>Liliopsida</taxon>
        <taxon>Asparagales</taxon>
        <taxon>Orchidaceae</taxon>
        <taxon>Orchidoideae</taxon>
        <taxon>Orchideae</taxon>
        <taxon>Orchidinae</taxon>
        <taxon>Platanthera</taxon>
    </lineage>
</organism>
<reference evidence="1 2" key="1">
    <citation type="journal article" date="2022" name="Nat. Plants">
        <title>Genomes of leafy and leafless Platanthera orchids illuminate the evolution of mycoheterotrophy.</title>
        <authorList>
            <person name="Li M.H."/>
            <person name="Liu K.W."/>
            <person name="Li Z."/>
            <person name="Lu H.C."/>
            <person name="Ye Q.L."/>
            <person name="Zhang D."/>
            <person name="Wang J.Y."/>
            <person name="Li Y.F."/>
            <person name="Zhong Z.M."/>
            <person name="Liu X."/>
            <person name="Yu X."/>
            <person name="Liu D.K."/>
            <person name="Tu X.D."/>
            <person name="Liu B."/>
            <person name="Hao Y."/>
            <person name="Liao X.Y."/>
            <person name="Jiang Y.T."/>
            <person name="Sun W.H."/>
            <person name="Chen J."/>
            <person name="Chen Y.Q."/>
            <person name="Ai Y."/>
            <person name="Zhai J.W."/>
            <person name="Wu S.S."/>
            <person name="Zhou Z."/>
            <person name="Hsiao Y.Y."/>
            <person name="Wu W.L."/>
            <person name="Chen Y.Y."/>
            <person name="Lin Y.F."/>
            <person name="Hsu J.L."/>
            <person name="Li C.Y."/>
            <person name="Wang Z.W."/>
            <person name="Zhao X."/>
            <person name="Zhong W.Y."/>
            <person name="Ma X.K."/>
            <person name="Ma L."/>
            <person name="Huang J."/>
            <person name="Chen G.Z."/>
            <person name="Huang M.Z."/>
            <person name="Huang L."/>
            <person name="Peng D.H."/>
            <person name="Luo Y.B."/>
            <person name="Zou S.Q."/>
            <person name="Chen S.P."/>
            <person name="Lan S."/>
            <person name="Tsai W.C."/>
            <person name="Van de Peer Y."/>
            <person name="Liu Z.J."/>
        </authorList>
    </citation>
    <scope>NUCLEOTIDE SEQUENCE [LARGE SCALE GENOMIC DNA]</scope>
    <source>
        <strain evidence="1">Lor288</strain>
    </source>
</reference>
<evidence type="ECO:0000313" key="1">
    <source>
        <dbReference type="EMBL" id="KAK8967650.1"/>
    </source>
</evidence>
<name>A0ABR2MTY5_9ASPA</name>
<dbReference type="Proteomes" id="UP001412067">
    <property type="component" value="Unassembled WGS sequence"/>
</dbReference>
<accession>A0ABR2MTY5</accession>
<proteinExistence type="predicted"/>
<dbReference type="EMBL" id="JBBWWR010000004">
    <property type="protein sequence ID" value="KAK8967650.1"/>
    <property type="molecule type" value="Genomic_DNA"/>
</dbReference>
<evidence type="ECO:0000313" key="2">
    <source>
        <dbReference type="Proteomes" id="UP001412067"/>
    </source>
</evidence>
<comment type="caution">
    <text evidence="1">The sequence shown here is derived from an EMBL/GenBank/DDBJ whole genome shotgun (WGS) entry which is preliminary data.</text>
</comment>
<sequence length="175" mass="20075">MLQLFLIFPIQRPRLQVHSPTLRPLLRSIHHPFTSTLRKPSTVPQFPTPSNPLTCQTLTIVLITQDRTRALASWPFSATRLRLSSTLPSRFHSLLPRWSTLRCSTLHLLLCLLCRLPCRSWRGRRTPRCQEGGILTEENELCMMWIRVLRDLIQEETGEGDAGIGLPQSILGYII</sequence>
<protein>
    <submittedName>
        <fullName evidence="1">Uncharacterized protein</fullName>
    </submittedName>
</protein>
<keyword evidence="2" id="KW-1185">Reference proteome</keyword>